<dbReference type="SUPFAM" id="SSF51998">
    <property type="entry name" value="PFL-like glycyl radical enzymes"/>
    <property type="match status" value="1"/>
</dbReference>
<keyword evidence="3" id="KW-1185">Reference proteome</keyword>
<dbReference type="PANTHER" id="PTHR43641:SF2">
    <property type="entry name" value="DEHYDRATASE YBIW-RELATED"/>
    <property type="match status" value="1"/>
</dbReference>
<dbReference type="Pfam" id="PF02901">
    <property type="entry name" value="PFL-like"/>
    <property type="match status" value="1"/>
</dbReference>
<evidence type="ECO:0000313" key="3">
    <source>
        <dbReference type="Proteomes" id="UP001314681"/>
    </source>
</evidence>
<dbReference type="EMBL" id="JAHQCX010000056">
    <property type="protein sequence ID" value="MBU9729197.1"/>
    <property type="molecule type" value="Genomic_DNA"/>
</dbReference>
<protein>
    <submittedName>
        <fullName evidence="2">Pyruvate formate lyase family protein</fullName>
    </submittedName>
</protein>
<sequence length="89" mass="9589">QHALETNWQDETTVPTGPQIKAMCLAVPKYGNDVDEVDFIARDVMAMIAKELSSYKNTRYGRGPIGGTLHCSTSTVSSNTPFGHVCGAT</sequence>
<feature type="non-terminal residue" evidence="2">
    <location>
        <position position="89"/>
    </location>
</feature>
<evidence type="ECO:0000313" key="2">
    <source>
        <dbReference type="EMBL" id="MBU9729197.1"/>
    </source>
</evidence>
<gene>
    <name evidence="2" type="ORF">KTH90_24760</name>
</gene>
<proteinExistence type="predicted"/>
<reference evidence="2 3" key="1">
    <citation type="submission" date="2021-06" db="EMBL/GenBank/DDBJ databases">
        <title>Description of novel taxa of the family Lachnospiraceae.</title>
        <authorList>
            <person name="Chaplin A.V."/>
            <person name="Sokolova S.R."/>
            <person name="Pikina A.P."/>
            <person name="Korzhanova M."/>
            <person name="Belova V."/>
            <person name="Korostin D."/>
            <person name="Efimov B.A."/>
        </authorList>
    </citation>
    <scope>NUCLEOTIDE SEQUENCE [LARGE SCALE GENOMIC DNA]</scope>
    <source>
        <strain evidence="2 3">ASD4241</strain>
    </source>
</reference>
<organism evidence="2 3">
    <name type="scientific">Diplocloster modestus</name>
    <dbReference type="NCBI Taxonomy" id="2850322"/>
    <lineage>
        <taxon>Bacteria</taxon>
        <taxon>Bacillati</taxon>
        <taxon>Bacillota</taxon>
        <taxon>Clostridia</taxon>
        <taxon>Lachnospirales</taxon>
        <taxon>Lachnospiraceae</taxon>
        <taxon>Diplocloster</taxon>
    </lineage>
</organism>
<feature type="domain" description="PFL" evidence="1">
    <location>
        <begin position="1"/>
        <end position="89"/>
    </location>
</feature>
<keyword evidence="2" id="KW-0456">Lyase</keyword>
<dbReference type="Proteomes" id="UP001314681">
    <property type="component" value="Unassembled WGS sequence"/>
</dbReference>
<dbReference type="GO" id="GO:0016829">
    <property type="term" value="F:lyase activity"/>
    <property type="evidence" value="ECO:0007669"/>
    <property type="project" value="UniProtKB-KW"/>
</dbReference>
<accession>A0ABS6KF87</accession>
<dbReference type="InterPro" id="IPR004184">
    <property type="entry name" value="PFL_dom"/>
</dbReference>
<feature type="non-terminal residue" evidence="2">
    <location>
        <position position="1"/>
    </location>
</feature>
<dbReference type="Gene3D" id="3.20.70.20">
    <property type="match status" value="1"/>
</dbReference>
<keyword evidence="2" id="KW-0670">Pyruvate</keyword>
<comment type="caution">
    <text evidence="2">The sequence shown here is derived from an EMBL/GenBank/DDBJ whole genome shotgun (WGS) entry which is preliminary data.</text>
</comment>
<name>A0ABS6KF87_9FIRM</name>
<dbReference type="PANTHER" id="PTHR43641">
    <property type="entry name" value="FORMATE ACETYLTRANSFERASE 3-RELATED"/>
    <property type="match status" value="1"/>
</dbReference>
<evidence type="ECO:0000259" key="1">
    <source>
        <dbReference type="PROSITE" id="PS51554"/>
    </source>
</evidence>
<dbReference type="InterPro" id="IPR051215">
    <property type="entry name" value="GRE"/>
</dbReference>
<dbReference type="PROSITE" id="PS51554">
    <property type="entry name" value="PFL"/>
    <property type="match status" value="1"/>
</dbReference>